<organism evidence="1">
    <name type="scientific">marine sediment metagenome</name>
    <dbReference type="NCBI Taxonomy" id="412755"/>
    <lineage>
        <taxon>unclassified sequences</taxon>
        <taxon>metagenomes</taxon>
        <taxon>ecological metagenomes</taxon>
    </lineage>
</organism>
<comment type="caution">
    <text evidence="1">The sequence shown here is derived from an EMBL/GenBank/DDBJ whole genome shotgun (WGS) entry which is preliminary data.</text>
</comment>
<gene>
    <name evidence="1" type="ORF">LCGC14_0972410</name>
</gene>
<dbReference type="AlphaFoldDB" id="A0A0F9NFS2"/>
<name>A0A0F9NFS2_9ZZZZ</name>
<protein>
    <submittedName>
        <fullName evidence="1">Uncharacterized protein</fullName>
    </submittedName>
</protein>
<sequence>MKEEKQFKGPYWMREPLPDEDRVKYVDIETILKRLNDGEKIVFRADAWMKVAPVIYFEKDSRLKVIRRNTFESLKNKGIIKLELRDGLGGSREIWIIT</sequence>
<accession>A0A0F9NFS2</accession>
<reference evidence="1" key="1">
    <citation type="journal article" date="2015" name="Nature">
        <title>Complex archaea that bridge the gap between prokaryotes and eukaryotes.</title>
        <authorList>
            <person name="Spang A."/>
            <person name="Saw J.H."/>
            <person name="Jorgensen S.L."/>
            <person name="Zaremba-Niedzwiedzka K."/>
            <person name="Martijn J."/>
            <person name="Lind A.E."/>
            <person name="van Eijk R."/>
            <person name="Schleper C."/>
            <person name="Guy L."/>
            <person name="Ettema T.J."/>
        </authorList>
    </citation>
    <scope>NUCLEOTIDE SEQUENCE</scope>
</reference>
<evidence type="ECO:0000313" key="1">
    <source>
        <dbReference type="EMBL" id="KKN16779.1"/>
    </source>
</evidence>
<dbReference type="EMBL" id="LAZR01003581">
    <property type="protein sequence ID" value="KKN16779.1"/>
    <property type="molecule type" value="Genomic_DNA"/>
</dbReference>
<proteinExistence type="predicted"/>